<dbReference type="OrthoDB" id="7202325at2"/>
<dbReference type="AlphaFoldDB" id="A0A1B1AL38"/>
<reference evidence="2 3" key="1">
    <citation type="submission" date="2015-11" db="EMBL/GenBank/DDBJ databases">
        <title>Whole-Genome Sequence of Candidatus Oderbacter manganicum from the National Park Lower Oder Valley, Germany.</title>
        <authorList>
            <person name="Braun B."/>
            <person name="Liere K."/>
            <person name="Szewzyk U."/>
        </authorList>
    </citation>
    <scope>NUCLEOTIDE SEQUENCE [LARGE SCALE GENOMIC DNA]</scope>
    <source>
        <strain evidence="2 3">OTSz_A_272</strain>
    </source>
</reference>
<name>A0A1B1AL38_9PROT</name>
<protein>
    <recommendedName>
        <fullName evidence="4">DUF2846 domain-containing protein</fullName>
    </recommendedName>
</protein>
<evidence type="ECO:0008006" key="4">
    <source>
        <dbReference type="Google" id="ProtNLM"/>
    </source>
</evidence>
<evidence type="ECO:0000256" key="1">
    <source>
        <dbReference type="SAM" id="Phobius"/>
    </source>
</evidence>
<dbReference type="InParanoid" id="A0A1B1AL38"/>
<dbReference type="KEGG" id="cbot:ATE48_15675"/>
<accession>A0A1B1AL38</accession>
<feature type="transmembrane region" description="Helical" evidence="1">
    <location>
        <begin position="28"/>
        <end position="47"/>
    </location>
</feature>
<keyword evidence="3" id="KW-1185">Reference proteome</keyword>
<proteinExistence type="predicted"/>
<gene>
    <name evidence="2" type="ORF">ATE48_15675</name>
</gene>
<dbReference type="Proteomes" id="UP000092498">
    <property type="component" value="Chromosome"/>
</dbReference>
<evidence type="ECO:0000313" key="2">
    <source>
        <dbReference type="EMBL" id="ANP47255.1"/>
    </source>
</evidence>
<keyword evidence="1" id="KW-1133">Transmembrane helix</keyword>
<sequence length="191" mass="20538">MPRNLVLYGLAVIAGVIGYTLLRSLVGGEIMAIFALVVAVVAVVIVVRNLQTNRNVAQATPQEREQALTFAPVAGKGVLYIFRNQFVGRAVGINVLIDGREVAQLKSPRFTRLLLTPGSHRLAGYTGTNKAPAPGEDLELIANAGEVYVCKCEVEPQMIGVTIKYTPLPLDAGRTEVKKITRMVTPDVGDI</sequence>
<feature type="transmembrane region" description="Helical" evidence="1">
    <location>
        <begin position="5"/>
        <end position="22"/>
    </location>
</feature>
<keyword evidence="1" id="KW-0472">Membrane</keyword>
<keyword evidence="1" id="KW-0812">Transmembrane</keyword>
<organism evidence="2 3">
    <name type="scientific">Candidatus Viadribacter manganicus</name>
    <dbReference type="NCBI Taxonomy" id="1759059"/>
    <lineage>
        <taxon>Bacteria</taxon>
        <taxon>Pseudomonadati</taxon>
        <taxon>Pseudomonadota</taxon>
        <taxon>Alphaproteobacteria</taxon>
        <taxon>Hyphomonadales</taxon>
        <taxon>Hyphomonadaceae</taxon>
        <taxon>Candidatus Viadribacter</taxon>
    </lineage>
</organism>
<dbReference type="RefSeq" id="WP_066773097.1">
    <property type="nucleotide sequence ID" value="NZ_CP013244.1"/>
</dbReference>
<evidence type="ECO:0000313" key="3">
    <source>
        <dbReference type="Proteomes" id="UP000092498"/>
    </source>
</evidence>
<dbReference type="EMBL" id="CP013244">
    <property type="protein sequence ID" value="ANP47255.1"/>
    <property type="molecule type" value="Genomic_DNA"/>
</dbReference>